<reference evidence="2 3" key="1">
    <citation type="submission" date="2017-03" db="EMBL/GenBank/DDBJ databases">
        <title>Genome Survey of Euroglyphus maynei.</title>
        <authorList>
            <person name="Arlian L.G."/>
            <person name="Morgan M.S."/>
            <person name="Rider S.D."/>
        </authorList>
    </citation>
    <scope>NUCLEOTIDE SEQUENCE [LARGE SCALE GENOMIC DNA]</scope>
    <source>
        <strain evidence="2">Arlian Lab</strain>
        <tissue evidence="2">Whole body</tissue>
    </source>
</reference>
<gene>
    <name evidence="2" type="ORF">BLA29_002094</name>
</gene>
<name>A0A1Y3BJB9_EURMA</name>
<dbReference type="InterPro" id="IPR000182">
    <property type="entry name" value="GNAT_dom"/>
</dbReference>
<comment type="caution">
    <text evidence="2">The sequence shown here is derived from an EMBL/GenBank/DDBJ whole genome shotgun (WGS) entry which is preliminary data.</text>
</comment>
<dbReference type="EMBL" id="MUJZ01024066">
    <property type="protein sequence ID" value="OTF79245.1"/>
    <property type="molecule type" value="Genomic_DNA"/>
</dbReference>
<protein>
    <recommendedName>
        <fullName evidence="1">N-acetyltransferase domain-containing protein</fullName>
    </recommendedName>
</protein>
<evidence type="ECO:0000313" key="3">
    <source>
        <dbReference type="Proteomes" id="UP000194236"/>
    </source>
</evidence>
<dbReference type="Gene3D" id="3.40.630.30">
    <property type="match status" value="1"/>
</dbReference>
<feature type="domain" description="N-acetyltransferase" evidence="1">
    <location>
        <begin position="119"/>
        <end position="251"/>
    </location>
</feature>
<organism evidence="2 3">
    <name type="scientific">Euroglyphus maynei</name>
    <name type="common">Mayne's house dust mite</name>
    <dbReference type="NCBI Taxonomy" id="6958"/>
    <lineage>
        <taxon>Eukaryota</taxon>
        <taxon>Metazoa</taxon>
        <taxon>Ecdysozoa</taxon>
        <taxon>Arthropoda</taxon>
        <taxon>Chelicerata</taxon>
        <taxon>Arachnida</taxon>
        <taxon>Acari</taxon>
        <taxon>Acariformes</taxon>
        <taxon>Sarcoptiformes</taxon>
        <taxon>Astigmata</taxon>
        <taxon>Psoroptidia</taxon>
        <taxon>Analgoidea</taxon>
        <taxon>Pyroglyphidae</taxon>
        <taxon>Pyroglyphinae</taxon>
        <taxon>Euroglyphus</taxon>
    </lineage>
</organism>
<dbReference type="OrthoDB" id="10402094at2759"/>
<proteinExistence type="predicted"/>
<keyword evidence="3" id="KW-1185">Reference proteome</keyword>
<dbReference type="PROSITE" id="PS51186">
    <property type="entry name" value="GNAT"/>
    <property type="match status" value="1"/>
</dbReference>
<dbReference type="Proteomes" id="UP000194236">
    <property type="component" value="Unassembled WGS sequence"/>
</dbReference>
<feature type="non-terminal residue" evidence="2">
    <location>
        <position position="1"/>
    </location>
</feature>
<dbReference type="Pfam" id="PF00583">
    <property type="entry name" value="Acetyltransf_1"/>
    <property type="match status" value="1"/>
</dbReference>
<dbReference type="AlphaFoldDB" id="A0A1Y3BJB9"/>
<dbReference type="GO" id="GO:0016747">
    <property type="term" value="F:acyltransferase activity, transferring groups other than amino-acyl groups"/>
    <property type="evidence" value="ECO:0007669"/>
    <property type="project" value="InterPro"/>
</dbReference>
<accession>A0A1Y3BJB9</accession>
<evidence type="ECO:0000259" key="1">
    <source>
        <dbReference type="PROSITE" id="PS51186"/>
    </source>
</evidence>
<evidence type="ECO:0000313" key="2">
    <source>
        <dbReference type="EMBL" id="OTF79245.1"/>
    </source>
</evidence>
<sequence length="428" mass="50345">QIFHNLITTEDPLISTNNNDVANSTISTYLNDRRSKSTTNSILSSRLRRHSLDQILSDGIRVCDVERVYQYQNEIFDRCCCIRTIPLGTTINNESTIIRDEDLLFIQICPLIRINVVKREIRNYILRNASLLINDRLRRMGVQNVEKKLFSKTVTTIVLIHRPTGRLLAVLSFDFHQKQNLSELIFLVVTSRYQRRGYGSMLLSIMVQQVIPCCSQYAVHADLGAIDFYKRIGFIEETNKREINRLEKFMGQYDGSKLMRANHTTMMQKLRPLPSKNELISFEDIRPIRSNCPIHVGISQTLSSSTTASTPNDRIDDISKEQLESFFHTIREHFAPLFVATKNDRDSLAKTRRRTIQLMTYRQLIIYQLLDLSIMNIDLLRLVYYRLLWFINHCQWKYRRDDRQNIARKAECHLKRLFVFKFGFEEMF</sequence>
<dbReference type="InterPro" id="IPR016181">
    <property type="entry name" value="Acyl_CoA_acyltransferase"/>
</dbReference>
<dbReference type="SUPFAM" id="SSF55729">
    <property type="entry name" value="Acyl-CoA N-acyltransferases (Nat)"/>
    <property type="match status" value="1"/>
</dbReference>